<dbReference type="EMBL" id="CP093351">
    <property type="protein sequence ID" value="WOH14469.1"/>
    <property type="molecule type" value="Genomic_DNA"/>
</dbReference>
<dbReference type="PROSITE" id="PS51257">
    <property type="entry name" value="PROKAR_LIPOPROTEIN"/>
    <property type="match status" value="1"/>
</dbReference>
<keyword evidence="1" id="KW-0472">Membrane</keyword>
<dbReference type="AlphaFoldDB" id="A0AAF0XX48"/>
<dbReference type="Gene3D" id="2.40.100.10">
    <property type="entry name" value="Cyclophilin-like"/>
    <property type="match status" value="1"/>
</dbReference>
<evidence type="ECO:0000313" key="3">
    <source>
        <dbReference type="EMBL" id="WOH14469.1"/>
    </source>
</evidence>
<protein>
    <recommendedName>
        <fullName evidence="2">PPIase cyclophilin-type domain-containing protein</fullName>
    </recommendedName>
</protein>
<proteinExistence type="predicted"/>
<dbReference type="SUPFAM" id="SSF50891">
    <property type="entry name" value="Cyclophilin-like"/>
    <property type="match status" value="1"/>
</dbReference>
<keyword evidence="1" id="KW-1133">Transmembrane helix</keyword>
<dbReference type="PANTHER" id="PTHR46873">
    <property type="entry name" value="EXPRESSED PROTEIN"/>
    <property type="match status" value="1"/>
</dbReference>
<dbReference type="Proteomes" id="UP000077755">
    <property type="component" value="Chromosome 9"/>
</dbReference>
<dbReference type="Pfam" id="PF00160">
    <property type="entry name" value="Pro_isomerase"/>
    <property type="match status" value="1"/>
</dbReference>
<dbReference type="PANTHER" id="PTHR46873:SF2">
    <property type="entry name" value="PPIASE CYCLOPHILIN-TYPE DOMAIN-CONTAINING PROTEIN"/>
    <property type="match status" value="1"/>
</dbReference>
<dbReference type="InterPro" id="IPR029000">
    <property type="entry name" value="Cyclophilin-like_dom_sf"/>
</dbReference>
<gene>
    <name evidence="3" type="ORF">DCAR_0933988</name>
</gene>
<evidence type="ECO:0000259" key="2">
    <source>
        <dbReference type="Pfam" id="PF00160"/>
    </source>
</evidence>
<evidence type="ECO:0000256" key="1">
    <source>
        <dbReference type="SAM" id="Phobius"/>
    </source>
</evidence>
<dbReference type="FunFam" id="2.40.100.10:FF:000086">
    <property type="entry name" value="Predicted protein"/>
    <property type="match status" value="1"/>
</dbReference>
<dbReference type="InterPro" id="IPR002130">
    <property type="entry name" value="Cyclophilin-type_PPIase_dom"/>
</dbReference>
<keyword evidence="4" id="KW-1185">Reference proteome</keyword>
<sequence>MGRRQISSNLTRRCRLYFLTLSLISCSIVYLYLSFDEKGEKLGRNTKCCKGVEHMELWGNAVRWGANHKAGSAQECCKACKKMCGGEKGECLCDSWVYCGDKDACGNKFGELLPECAPQSVSYILELLATHHCPGCHLYRAESRGSAWDLEGNHIQDAPFGPPFAMIQGTLEAHGTIFNKIPKELSYQINRGSVAWIGSGPEFFISLANHNEWKNEYSVFGFVLPEYMKVVEIISQLPTKQDLWHNINVSVLKKTVPIRFRRFSEDVAAQ</sequence>
<reference evidence="3" key="1">
    <citation type="journal article" date="2016" name="Nat. Genet.">
        <title>A high-quality carrot genome assembly provides new insights into carotenoid accumulation and asterid genome evolution.</title>
        <authorList>
            <person name="Iorizzo M."/>
            <person name="Ellison S."/>
            <person name="Senalik D."/>
            <person name="Zeng P."/>
            <person name="Satapoomin P."/>
            <person name="Huang J."/>
            <person name="Bowman M."/>
            <person name="Iovene M."/>
            <person name="Sanseverino W."/>
            <person name="Cavagnaro P."/>
            <person name="Yildiz M."/>
            <person name="Macko-Podgorni A."/>
            <person name="Moranska E."/>
            <person name="Grzebelus E."/>
            <person name="Grzebelus D."/>
            <person name="Ashrafi H."/>
            <person name="Zheng Z."/>
            <person name="Cheng S."/>
            <person name="Spooner D."/>
            <person name="Van Deynze A."/>
            <person name="Simon P."/>
        </authorList>
    </citation>
    <scope>NUCLEOTIDE SEQUENCE</scope>
    <source>
        <tissue evidence="3">Leaf</tissue>
    </source>
</reference>
<name>A0AAF0XX48_DAUCS</name>
<evidence type="ECO:0000313" key="4">
    <source>
        <dbReference type="Proteomes" id="UP000077755"/>
    </source>
</evidence>
<reference evidence="3" key="2">
    <citation type="submission" date="2022-03" db="EMBL/GenBank/DDBJ databases">
        <title>Draft title - Genomic analysis of global carrot germplasm unveils the trajectory of domestication and the origin of high carotenoid orange carrot.</title>
        <authorList>
            <person name="Iorizzo M."/>
            <person name="Ellison S."/>
            <person name="Senalik D."/>
            <person name="Macko-Podgorni A."/>
            <person name="Grzebelus D."/>
            <person name="Bostan H."/>
            <person name="Rolling W."/>
            <person name="Curaba J."/>
            <person name="Simon P."/>
        </authorList>
    </citation>
    <scope>NUCLEOTIDE SEQUENCE</scope>
    <source>
        <tissue evidence="3">Leaf</tissue>
    </source>
</reference>
<dbReference type="GO" id="GO:0003755">
    <property type="term" value="F:peptidyl-prolyl cis-trans isomerase activity"/>
    <property type="evidence" value="ECO:0007669"/>
    <property type="project" value="InterPro"/>
</dbReference>
<organism evidence="3 4">
    <name type="scientific">Daucus carota subsp. sativus</name>
    <name type="common">Carrot</name>
    <dbReference type="NCBI Taxonomy" id="79200"/>
    <lineage>
        <taxon>Eukaryota</taxon>
        <taxon>Viridiplantae</taxon>
        <taxon>Streptophyta</taxon>
        <taxon>Embryophyta</taxon>
        <taxon>Tracheophyta</taxon>
        <taxon>Spermatophyta</taxon>
        <taxon>Magnoliopsida</taxon>
        <taxon>eudicotyledons</taxon>
        <taxon>Gunneridae</taxon>
        <taxon>Pentapetalae</taxon>
        <taxon>asterids</taxon>
        <taxon>campanulids</taxon>
        <taxon>Apiales</taxon>
        <taxon>Apiaceae</taxon>
        <taxon>Apioideae</taxon>
        <taxon>Scandiceae</taxon>
        <taxon>Daucinae</taxon>
        <taxon>Daucus</taxon>
        <taxon>Daucus sect. Daucus</taxon>
    </lineage>
</organism>
<feature type="domain" description="PPIase cyclophilin-type" evidence="2">
    <location>
        <begin position="111"/>
        <end position="253"/>
    </location>
</feature>
<feature type="transmembrane region" description="Helical" evidence="1">
    <location>
        <begin position="16"/>
        <end position="35"/>
    </location>
</feature>
<accession>A0AAF0XX48</accession>
<keyword evidence="1" id="KW-0812">Transmembrane</keyword>